<dbReference type="InterPro" id="IPR002772">
    <property type="entry name" value="Glyco_hydro_3_C"/>
</dbReference>
<organism evidence="4">
    <name type="scientific">Salvia splendens</name>
    <name type="common">Scarlet sage</name>
    <dbReference type="NCBI Taxonomy" id="180675"/>
    <lineage>
        <taxon>Eukaryota</taxon>
        <taxon>Viridiplantae</taxon>
        <taxon>Streptophyta</taxon>
        <taxon>Embryophyta</taxon>
        <taxon>Tracheophyta</taxon>
        <taxon>Spermatophyta</taxon>
        <taxon>Magnoliopsida</taxon>
        <taxon>eudicotyledons</taxon>
        <taxon>Gunneridae</taxon>
        <taxon>Pentapetalae</taxon>
        <taxon>asterids</taxon>
        <taxon>lamiids</taxon>
        <taxon>Lamiales</taxon>
        <taxon>Lamiaceae</taxon>
        <taxon>Nepetoideae</taxon>
        <taxon>Mentheae</taxon>
        <taxon>Salviinae</taxon>
        <taxon>Salvia</taxon>
        <taxon>Salvia subgen. Calosphace</taxon>
        <taxon>core Calosphace</taxon>
    </lineage>
</organism>
<dbReference type="EMBL" id="PNBA02000009">
    <property type="protein sequence ID" value="KAG6412183.1"/>
    <property type="molecule type" value="Genomic_DNA"/>
</dbReference>
<dbReference type="AlphaFoldDB" id="A0A8X8ZPI2"/>
<dbReference type="SUPFAM" id="SSF52279">
    <property type="entry name" value="Beta-D-glucan exohydrolase, C-terminal domain"/>
    <property type="match status" value="1"/>
</dbReference>
<evidence type="ECO:0000259" key="3">
    <source>
        <dbReference type="Pfam" id="PF01915"/>
    </source>
</evidence>
<dbReference type="GO" id="GO:0009251">
    <property type="term" value="P:glucan catabolic process"/>
    <property type="evidence" value="ECO:0007669"/>
    <property type="project" value="TreeGrafter"/>
</dbReference>
<dbReference type="Gene3D" id="3.40.50.1700">
    <property type="entry name" value="Glycoside hydrolase family 3 C-terminal domain"/>
    <property type="match status" value="1"/>
</dbReference>
<name>A0A8X8ZPI2_SALSN</name>
<evidence type="ECO:0000313" key="4">
    <source>
        <dbReference type="EMBL" id="KAG6412183.1"/>
    </source>
</evidence>
<keyword evidence="5" id="KW-1185">Reference proteome</keyword>
<keyword evidence="1" id="KW-0378">Hydrolase</keyword>
<feature type="domain" description="Glycoside hydrolase family 3 C-terminal" evidence="3">
    <location>
        <begin position="123"/>
        <end position="202"/>
    </location>
</feature>
<dbReference type="Proteomes" id="UP000298416">
    <property type="component" value="Unassembled WGS sequence"/>
</dbReference>
<keyword evidence="2" id="KW-0326">Glycosidase</keyword>
<proteinExistence type="predicted"/>
<comment type="caution">
    <text evidence="4">The sequence shown here is derived from an EMBL/GenBank/DDBJ whole genome shotgun (WGS) entry which is preliminary data.</text>
</comment>
<evidence type="ECO:0000313" key="5">
    <source>
        <dbReference type="Proteomes" id="UP000298416"/>
    </source>
</evidence>
<accession>A0A8X8ZPI2</accession>
<reference evidence="4" key="2">
    <citation type="submission" date="2020-08" db="EMBL/GenBank/DDBJ databases">
        <title>Plant Genome Project.</title>
        <authorList>
            <person name="Zhang R.-G."/>
        </authorList>
    </citation>
    <scope>NUCLEOTIDE SEQUENCE</scope>
    <source>
        <strain evidence="4">Huo1</strain>
        <tissue evidence="4">Leaf</tissue>
    </source>
</reference>
<gene>
    <name evidence="4" type="ORF">SASPL_124853</name>
</gene>
<sequence length="219" mass="23693">MAPSDEHPHARLLQLHHQGRLDRHGLLLQLKRRQDARQLRLRHRILEEKPTIQSNTKALSYWQGIDRITSPPHANYTYSVLAGVYAGIDMIMVDPKTEVVFSENPDSGYVKQNVRGGGGGVGEVPHAETNGDSLNMTLPEPGQGIISNVCGSVRCVVVLVTERPVVIEPYLGQIDALVAAWLPGTEGQGVADVLFGNFGFMGGRAGCPALGLGPWTSCP</sequence>
<evidence type="ECO:0000256" key="2">
    <source>
        <dbReference type="ARBA" id="ARBA00023295"/>
    </source>
</evidence>
<evidence type="ECO:0000256" key="1">
    <source>
        <dbReference type="ARBA" id="ARBA00022801"/>
    </source>
</evidence>
<reference evidence="4" key="1">
    <citation type="submission" date="2018-01" db="EMBL/GenBank/DDBJ databases">
        <authorList>
            <person name="Mao J.F."/>
        </authorList>
    </citation>
    <scope>NUCLEOTIDE SEQUENCE</scope>
    <source>
        <strain evidence="4">Huo1</strain>
        <tissue evidence="4">Leaf</tissue>
    </source>
</reference>
<dbReference type="GO" id="GO:0008422">
    <property type="term" value="F:beta-glucosidase activity"/>
    <property type="evidence" value="ECO:0007669"/>
    <property type="project" value="UniProtKB-EC"/>
</dbReference>
<dbReference type="Pfam" id="PF01915">
    <property type="entry name" value="Glyco_hydro_3_C"/>
    <property type="match status" value="1"/>
</dbReference>
<protein>
    <recommendedName>
        <fullName evidence="3">Glycoside hydrolase family 3 C-terminal domain-containing protein</fullName>
    </recommendedName>
</protein>
<dbReference type="InterPro" id="IPR036881">
    <property type="entry name" value="Glyco_hydro_3_C_sf"/>
</dbReference>
<dbReference type="InterPro" id="IPR051915">
    <property type="entry name" value="Cellulose_Degrad_GH3"/>
</dbReference>
<dbReference type="PANTHER" id="PTHR30620">
    <property type="entry name" value="PERIPLASMIC BETA-GLUCOSIDASE-RELATED"/>
    <property type="match status" value="1"/>
</dbReference>
<dbReference type="PANTHER" id="PTHR30620:SF91">
    <property type="entry name" value="BETA-GLUCOSIDASE"/>
    <property type="match status" value="1"/>
</dbReference>